<dbReference type="FunFam" id="3.40.50.300:FF:000140">
    <property type="entry name" value="Lipid A export ATP-binding/permease protein MsbA"/>
    <property type="match status" value="1"/>
</dbReference>
<dbReference type="InterPro" id="IPR039421">
    <property type="entry name" value="Type_1_exporter"/>
</dbReference>
<gene>
    <name evidence="14" type="ORF">BTN49_1446</name>
</gene>
<feature type="transmembrane region" description="Helical" evidence="11">
    <location>
        <begin position="277"/>
        <end position="296"/>
    </location>
</feature>
<dbReference type="InterPro" id="IPR011527">
    <property type="entry name" value="ABC1_TM_dom"/>
</dbReference>
<dbReference type="PROSITE" id="PS50929">
    <property type="entry name" value="ABC_TM1F"/>
    <property type="match status" value="1"/>
</dbReference>
<feature type="domain" description="ABC transmembrane type-1" evidence="13">
    <location>
        <begin position="29"/>
        <end position="312"/>
    </location>
</feature>
<comment type="caution">
    <text evidence="14">The sequence shown here is derived from an EMBL/GenBank/DDBJ whole genome shotgun (WGS) entry which is preliminary data.</text>
</comment>
<evidence type="ECO:0000259" key="12">
    <source>
        <dbReference type="PROSITE" id="PS50893"/>
    </source>
</evidence>
<dbReference type="Proteomes" id="UP000219020">
    <property type="component" value="Unassembled WGS sequence"/>
</dbReference>
<evidence type="ECO:0000256" key="9">
    <source>
        <dbReference type="ARBA" id="ARBA00023055"/>
    </source>
</evidence>
<evidence type="ECO:0000256" key="10">
    <source>
        <dbReference type="ARBA" id="ARBA00023136"/>
    </source>
</evidence>
<evidence type="ECO:0000256" key="5">
    <source>
        <dbReference type="ARBA" id="ARBA00022741"/>
    </source>
</evidence>
<dbReference type="GO" id="GO:0034040">
    <property type="term" value="F:ATPase-coupled lipid transmembrane transporter activity"/>
    <property type="evidence" value="ECO:0007669"/>
    <property type="project" value="InterPro"/>
</dbReference>
<protein>
    <submittedName>
        <fullName evidence="14">Lipid A export ATP-binding/permease protein MsbA</fullName>
    </submittedName>
</protein>
<evidence type="ECO:0000313" key="15">
    <source>
        <dbReference type="Proteomes" id="UP000219020"/>
    </source>
</evidence>
<dbReference type="CDD" id="cd03251">
    <property type="entry name" value="ABCC_MsbA"/>
    <property type="match status" value="1"/>
</dbReference>
<accession>A0A2A5T400</accession>
<dbReference type="CDD" id="cd18552">
    <property type="entry name" value="ABC_6TM_MsbA_like"/>
    <property type="match status" value="1"/>
</dbReference>
<keyword evidence="9" id="KW-0445">Lipid transport</keyword>
<evidence type="ECO:0000256" key="2">
    <source>
        <dbReference type="ARBA" id="ARBA00022448"/>
    </source>
</evidence>
<dbReference type="GO" id="GO:0005524">
    <property type="term" value="F:ATP binding"/>
    <property type="evidence" value="ECO:0007669"/>
    <property type="project" value="UniProtKB-KW"/>
</dbReference>
<sequence>MTNYQDRTTFEIFKKLWPYIANYKAGLMVAIIALIINAASDILMLAMIKPLLDEGFTYDSVTGNFLKMMPLYLVILMLFRGISSFVSTYGLSWVSGNVVMNMRRRMFNHFMQMPVSFFDKESSSELLSRITYDSEQVANATSSSLVSLVREGASIIGLMILMFYYSWSLSAILLLIAPVVAGCIGFVSKRFRKIATNMQETMGSVTASAEQMLKGHKVVLSFGGQQVEQARFENVSNQMRQQTIKLVSAQAIANPVIQFIASLALVAVLMLANTDTIRSELTAGTFAVVFCAMFGLMRPLKALTNVTQQFQRGMAACNSLFELMEMETEKDNGVYHVNHVKGDITVSNVVFTYPNKDKPALNGISFDLAAGKTLALVGRSGSGKSTIANLLTRFYDIDSGSIMIDGIRIEDYTLSNLRNHVASVSQNVHLFNDTIANNIAYAVEKSYTREQIERAAELAYAADFIRNMENGFDTIIGENGMRLSGGQRQRIAIARALLRNVPILILDEATSALDTESERAIQAALDELKKDRTVLVIAHRLSTIENADEILVVDGGKIVERGVHTTLLEKEGEYAQLYHVQFGD</sequence>
<dbReference type="InterPro" id="IPR027417">
    <property type="entry name" value="P-loop_NTPase"/>
</dbReference>
<dbReference type="SMART" id="SM00382">
    <property type="entry name" value="AAA"/>
    <property type="match status" value="1"/>
</dbReference>
<name>A0A2A5T400_9GAMM</name>
<keyword evidence="15" id="KW-1185">Reference proteome</keyword>
<feature type="domain" description="ABC transporter" evidence="12">
    <location>
        <begin position="344"/>
        <end position="580"/>
    </location>
</feature>
<keyword evidence="2" id="KW-0813">Transport</keyword>
<dbReference type="SUPFAM" id="SSF52540">
    <property type="entry name" value="P-loop containing nucleoside triphosphate hydrolases"/>
    <property type="match status" value="1"/>
</dbReference>
<dbReference type="Gene3D" id="3.40.50.300">
    <property type="entry name" value="P-loop containing nucleotide triphosphate hydrolases"/>
    <property type="match status" value="1"/>
</dbReference>
<dbReference type="GO" id="GO:0015421">
    <property type="term" value="F:ABC-type oligopeptide transporter activity"/>
    <property type="evidence" value="ECO:0007669"/>
    <property type="project" value="TreeGrafter"/>
</dbReference>
<evidence type="ECO:0000256" key="1">
    <source>
        <dbReference type="ARBA" id="ARBA00004651"/>
    </source>
</evidence>
<dbReference type="Pfam" id="PF00005">
    <property type="entry name" value="ABC_tran"/>
    <property type="match status" value="1"/>
</dbReference>
<dbReference type="PANTHER" id="PTHR43394:SF1">
    <property type="entry name" value="ATP-BINDING CASSETTE SUB-FAMILY B MEMBER 10, MITOCHONDRIAL"/>
    <property type="match status" value="1"/>
</dbReference>
<dbReference type="InterPro" id="IPR003439">
    <property type="entry name" value="ABC_transporter-like_ATP-bd"/>
</dbReference>
<keyword evidence="4 11" id="KW-0812">Transmembrane</keyword>
<keyword evidence="10 11" id="KW-0472">Membrane</keyword>
<evidence type="ECO:0000256" key="11">
    <source>
        <dbReference type="SAM" id="Phobius"/>
    </source>
</evidence>
<dbReference type="PROSITE" id="PS00211">
    <property type="entry name" value="ABC_TRANSPORTER_1"/>
    <property type="match status" value="1"/>
</dbReference>
<dbReference type="RefSeq" id="WP_097356372.1">
    <property type="nucleotide sequence ID" value="NZ_CAWNJE010000031.1"/>
</dbReference>
<dbReference type="AlphaFoldDB" id="A0A2A5T400"/>
<feature type="transmembrane region" description="Helical" evidence="11">
    <location>
        <begin position="25"/>
        <end position="48"/>
    </location>
</feature>
<reference evidence="15" key="1">
    <citation type="submission" date="2017-04" db="EMBL/GenBank/DDBJ databases">
        <title>Genome evolution of the luminous symbionts of deep sea anglerfish.</title>
        <authorList>
            <person name="Hendry T.A."/>
        </authorList>
    </citation>
    <scope>NUCLEOTIDE SEQUENCE [LARGE SCALE GENOMIC DNA]</scope>
</reference>
<keyword evidence="5" id="KW-0547">Nucleotide-binding</keyword>
<dbReference type="Pfam" id="PF00664">
    <property type="entry name" value="ABC_membrane"/>
    <property type="match status" value="1"/>
</dbReference>
<dbReference type="NCBIfam" id="NF008381">
    <property type="entry name" value="PRK11176.1"/>
    <property type="match status" value="1"/>
</dbReference>
<feature type="transmembrane region" description="Helical" evidence="11">
    <location>
        <begin position="171"/>
        <end position="188"/>
    </location>
</feature>
<feature type="transmembrane region" description="Helical" evidence="11">
    <location>
        <begin position="148"/>
        <end position="165"/>
    </location>
</feature>
<feature type="transmembrane region" description="Helical" evidence="11">
    <location>
        <begin position="246"/>
        <end position="271"/>
    </location>
</feature>
<feature type="transmembrane region" description="Helical" evidence="11">
    <location>
        <begin position="68"/>
        <end position="96"/>
    </location>
</feature>
<evidence type="ECO:0000256" key="6">
    <source>
        <dbReference type="ARBA" id="ARBA00022840"/>
    </source>
</evidence>
<dbReference type="InterPro" id="IPR011917">
    <property type="entry name" value="ABC_transpr_lipidA"/>
</dbReference>
<comment type="subcellular location">
    <subcellularLocation>
        <location evidence="1">Cell membrane</location>
        <topology evidence="1">Multi-pass membrane protein</topology>
    </subcellularLocation>
</comment>
<keyword evidence="6 14" id="KW-0067">ATP-binding</keyword>
<dbReference type="EMBL" id="NBYY01000013">
    <property type="protein sequence ID" value="PCS22889.1"/>
    <property type="molecule type" value="Genomic_DNA"/>
</dbReference>
<dbReference type="Gene3D" id="1.20.1560.10">
    <property type="entry name" value="ABC transporter type 1, transmembrane domain"/>
    <property type="match status" value="1"/>
</dbReference>
<dbReference type="PANTHER" id="PTHR43394">
    <property type="entry name" value="ATP-DEPENDENT PERMEASE MDL1, MITOCHONDRIAL"/>
    <property type="match status" value="1"/>
</dbReference>
<keyword evidence="8 11" id="KW-1133">Transmembrane helix</keyword>
<dbReference type="GO" id="GO:0016887">
    <property type="term" value="F:ATP hydrolysis activity"/>
    <property type="evidence" value="ECO:0007669"/>
    <property type="project" value="InterPro"/>
</dbReference>
<dbReference type="GeneID" id="66951587"/>
<dbReference type="PROSITE" id="PS50893">
    <property type="entry name" value="ABC_TRANSPORTER_2"/>
    <property type="match status" value="1"/>
</dbReference>
<evidence type="ECO:0000256" key="8">
    <source>
        <dbReference type="ARBA" id="ARBA00022989"/>
    </source>
</evidence>
<dbReference type="NCBIfam" id="TIGR02203">
    <property type="entry name" value="MsbA_lipidA"/>
    <property type="match status" value="1"/>
</dbReference>
<evidence type="ECO:0000256" key="4">
    <source>
        <dbReference type="ARBA" id="ARBA00022692"/>
    </source>
</evidence>
<dbReference type="InterPro" id="IPR017871">
    <property type="entry name" value="ABC_transporter-like_CS"/>
</dbReference>
<organism evidence="14 15">
    <name type="scientific">Candidatus Enterovibrio escicola</name>
    <dbReference type="NCBI Taxonomy" id="1927127"/>
    <lineage>
        <taxon>Bacteria</taxon>
        <taxon>Pseudomonadati</taxon>
        <taxon>Pseudomonadota</taxon>
        <taxon>Gammaproteobacteria</taxon>
        <taxon>Vibrionales</taxon>
        <taxon>Vibrionaceae</taxon>
        <taxon>Enterovibrio</taxon>
    </lineage>
</organism>
<keyword evidence="3" id="KW-1003">Cell membrane</keyword>
<evidence type="ECO:0000256" key="3">
    <source>
        <dbReference type="ARBA" id="ARBA00022475"/>
    </source>
</evidence>
<proteinExistence type="predicted"/>
<keyword evidence="7" id="KW-1278">Translocase</keyword>
<dbReference type="SUPFAM" id="SSF90123">
    <property type="entry name" value="ABC transporter transmembrane region"/>
    <property type="match status" value="1"/>
</dbReference>
<dbReference type="InterPro" id="IPR003593">
    <property type="entry name" value="AAA+_ATPase"/>
</dbReference>
<evidence type="ECO:0000259" key="13">
    <source>
        <dbReference type="PROSITE" id="PS50929"/>
    </source>
</evidence>
<evidence type="ECO:0000256" key="7">
    <source>
        <dbReference type="ARBA" id="ARBA00022967"/>
    </source>
</evidence>
<dbReference type="InterPro" id="IPR036640">
    <property type="entry name" value="ABC1_TM_sf"/>
</dbReference>
<dbReference type="GO" id="GO:0005886">
    <property type="term" value="C:plasma membrane"/>
    <property type="evidence" value="ECO:0007669"/>
    <property type="project" value="UniProtKB-SubCell"/>
</dbReference>
<evidence type="ECO:0000313" key="14">
    <source>
        <dbReference type="EMBL" id="PCS22889.1"/>
    </source>
</evidence>